<feature type="transmembrane region" description="Helical" evidence="5">
    <location>
        <begin position="20"/>
        <end position="43"/>
    </location>
</feature>
<comment type="subcellular location">
    <subcellularLocation>
        <location evidence="1">Membrane</location>
        <topology evidence="1">Multi-pass membrane protein</topology>
    </subcellularLocation>
</comment>
<keyword evidence="4 5" id="KW-0472">Membrane</keyword>
<feature type="transmembrane region" description="Helical" evidence="5">
    <location>
        <begin position="377"/>
        <end position="399"/>
    </location>
</feature>
<dbReference type="STRING" id="762982.HMPREF9442_02555"/>
<dbReference type="EMBL" id="AFBR01000073">
    <property type="protein sequence ID" value="EGG51878.1"/>
    <property type="molecule type" value="Genomic_DNA"/>
</dbReference>
<dbReference type="GO" id="GO:0016020">
    <property type="term" value="C:membrane"/>
    <property type="evidence" value="ECO:0007669"/>
    <property type="project" value="UniProtKB-SubCell"/>
</dbReference>
<dbReference type="SUPFAM" id="SSF48452">
    <property type="entry name" value="TPR-like"/>
    <property type="match status" value="1"/>
</dbReference>
<evidence type="ECO:0000259" key="6">
    <source>
        <dbReference type="Pfam" id="PF04932"/>
    </source>
</evidence>
<reference evidence="7 8" key="1">
    <citation type="submission" date="2011-02" db="EMBL/GenBank/DDBJ databases">
        <authorList>
            <person name="Weinstock G."/>
            <person name="Sodergren E."/>
            <person name="Clifton S."/>
            <person name="Fulton L."/>
            <person name="Fulton B."/>
            <person name="Courtney L."/>
            <person name="Fronick C."/>
            <person name="Harrison M."/>
            <person name="Strong C."/>
            <person name="Farmer C."/>
            <person name="Delahaunty K."/>
            <person name="Markovic C."/>
            <person name="Hall O."/>
            <person name="Minx P."/>
            <person name="Tomlinson C."/>
            <person name="Mitreva M."/>
            <person name="Hou S."/>
            <person name="Chen J."/>
            <person name="Wollam A."/>
            <person name="Pepin K.H."/>
            <person name="Johnson M."/>
            <person name="Bhonagiri V."/>
            <person name="Zhang X."/>
            <person name="Suruliraj S."/>
            <person name="Warren W."/>
            <person name="Chinwalla A."/>
            <person name="Mardis E.R."/>
            <person name="Wilson R.K."/>
        </authorList>
    </citation>
    <scope>NUCLEOTIDE SEQUENCE [LARGE SCALE GENOMIC DNA]</scope>
    <source>
        <strain evidence="7 8">YIT 11841</strain>
    </source>
</reference>
<keyword evidence="8" id="KW-1185">Reference proteome</keyword>
<dbReference type="Pfam" id="PF04932">
    <property type="entry name" value="Wzy_C"/>
    <property type="match status" value="1"/>
</dbReference>
<feature type="transmembrane region" description="Helical" evidence="5">
    <location>
        <begin position="55"/>
        <end position="75"/>
    </location>
</feature>
<dbReference type="InterPro" id="IPR007016">
    <property type="entry name" value="O-antigen_ligase-rel_domated"/>
</dbReference>
<dbReference type="Proteomes" id="UP000005546">
    <property type="component" value="Unassembled WGS sequence"/>
</dbReference>
<dbReference type="Gene3D" id="1.25.40.10">
    <property type="entry name" value="Tetratricopeptide repeat domain"/>
    <property type="match status" value="1"/>
</dbReference>
<dbReference type="AlphaFoldDB" id="F3QWH3"/>
<feature type="domain" description="O-antigen ligase-related" evidence="6">
    <location>
        <begin position="168"/>
        <end position="305"/>
    </location>
</feature>
<dbReference type="eggNOG" id="COG3307">
    <property type="taxonomic scope" value="Bacteria"/>
</dbReference>
<evidence type="ECO:0000313" key="8">
    <source>
        <dbReference type="Proteomes" id="UP000005546"/>
    </source>
</evidence>
<feature type="transmembrane region" description="Helical" evidence="5">
    <location>
        <begin position="158"/>
        <end position="176"/>
    </location>
</feature>
<comment type="caution">
    <text evidence="7">The sequence shown here is derived from an EMBL/GenBank/DDBJ whole genome shotgun (WGS) entry which is preliminary data.</text>
</comment>
<dbReference type="InterPro" id="IPR011990">
    <property type="entry name" value="TPR-like_helical_dom_sf"/>
</dbReference>
<feature type="transmembrane region" description="Helical" evidence="5">
    <location>
        <begin position="291"/>
        <end position="313"/>
    </location>
</feature>
<dbReference type="HOGENOM" id="CLU_030792_1_0_10"/>
<dbReference type="InterPro" id="IPR051533">
    <property type="entry name" value="WaaL-like"/>
</dbReference>
<feature type="transmembrane region" description="Helical" evidence="5">
    <location>
        <begin position="322"/>
        <end position="340"/>
    </location>
</feature>
<evidence type="ECO:0000313" key="7">
    <source>
        <dbReference type="EMBL" id="EGG51878.1"/>
    </source>
</evidence>
<organism evidence="7 8">
    <name type="scientific">Paraprevotella xylaniphila YIT 11841</name>
    <dbReference type="NCBI Taxonomy" id="762982"/>
    <lineage>
        <taxon>Bacteria</taxon>
        <taxon>Pseudomonadati</taxon>
        <taxon>Bacteroidota</taxon>
        <taxon>Bacteroidia</taxon>
        <taxon>Bacteroidales</taxon>
        <taxon>Prevotellaceae</taxon>
        <taxon>Paraprevotella</taxon>
    </lineage>
</organism>
<keyword evidence="3 5" id="KW-1133">Transmembrane helix</keyword>
<evidence type="ECO:0000256" key="3">
    <source>
        <dbReference type="ARBA" id="ARBA00022989"/>
    </source>
</evidence>
<evidence type="ECO:0000256" key="4">
    <source>
        <dbReference type="ARBA" id="ARBA00023136"/>
    </source>
</evidence>
<evidence type="ECO:0000256" key="1">
    <source>
        <dbReference type="ARBA" id="ARBA00004141"/>
    </source>
</evidence>
<sequence>MVMERSSQHIRGSVPEGKQVADGAGVYFYLFLCLFAACFFPPVRGFSEEWLRPKWVLAEAVGLLVLLTFGIQVLVACRHRGSGRRAFGWWGRVEDAFCEALVGVAFLEAVYAIVRMFRGGQEGMAASGTFDNPAGLAFCLCAALPFHACLWQRCPGRLWFRSALAVCALVILTAILCTGSRTGWICLALYAALWLQKQWQGHRMMKLTILAVLAVGLAWGISVVKTDSTNGRRFILERSWELVQARPFAGYGPGGFLREYMPRQADYFKAHADSGHAWLASEVYHPLNEFVWVWIEFGLPGVLLTLGALAWLLSGLFRRRDIFSRMLAVSLCACVVFALFSYPLKYPLASVIGIAAVGRMCSGMLGRGRMNGKCWRWVGMAGIVVAVVALIKVSVAYSYEYEWSRVARQALRGHSREMMPRYAELYGHYRHDASFLYNYAAEQFYAGRYEEALSTARECRALWPSYNLSLLTGDICRAAGKYGEAVRHYEQAHWMCPVRFAPLEGLYYAYKSGRQTDRADSVADVVARKRIKVDSPDVQRIKKEILEDVRHGEKTVPRDGMMKKL</sequence>
<dbReference type="PANTHER" id="PTHR37422:SF13">
    <property type="entry name" value="LIPOPOLYSACCHARIDE BIOSYNTHESIS PROTEIN PA4999-RELATED"/>
    <property type="match status" value="1"/>
</dbReference>
<gene>
    <name evidence="7" type="ORF">HMPREF9442_02555</name>
</gene>
<dbReference type="OrthoDB" id="1454576at2"/>
<feature type="transmembrane region" description="Helical" evidence="5">
    <location>
        <begin position="134"/>
        <end position="151"/>
    </location>
</feature>
<protein>
    <submittedName>
        <fullName evidence="7">O-antigen polymerase</fullName>
    </submittedName>
</protein>
<accession>F3QWH3</accession>
<dbReference type="RefSeq" id="WP_008628571.1">
    <property type="nucleotide sequence ID" value="NZ_GL883870.1"/>
</dbReference>
<feature type="transmembrane region" description="Helical" evidence="5">
    <location>
        <begin position="207"/>
        <end position="224"/>
    </location>
</feature>
<evidence type="ECO:0000256" key="5">
    <source>
        <dbReference type="SAM" id="Phobius"/>
    </source>
</evidence>
<dbReference type="PANTHER" id="PTHR37422">
    <property type="entry name" value="TEICHURONIC ACID BIOSYNTHESIS PROTEIN TUAE"/>
    <property type="match status" value="1"/>
</dbReference>
<keyword evidence="2 5" id="KW-0812">Transmembrane</keyword>
<evidence type="ECO:0000256" key="2">
    <source>
        <dbReference type="ARBA" id="ARBA00022692"/>
    </source>
</evidence>
<name>F3QWH3_9BACT</name>
<proteinExistence type="predicted"/>
<feature type="transmembrane region" description="Helical" evidence="5">
    <location>
        <begin position="96"/>
        <end position="114"/>
    </location>
</feature>